<proteinExistence type="predicted"/>
<protein>
    <submittedName>
        <fullName evidence="1">Uncharacterized protein</fullName>
    </submittedName>
</protein>
<sequence>MTSAMTPQRIAGTFETCRPMQPSDVRCLASHGVRPEVLHQPDAPFRKGYVAWLAEKRFIFEAQLTGSHVKVGGERALLILVIGFGGQPVDIAAWDPGSGRLATWLDKAWALGQDMQFRLRCQPAEPLPIRRDALSWLKADRHGLVLIRSRLATEHLRGAGPLLAEDVAHGRALKKELASPTPTILIPMPAAWSAS</sequence>
<dbReference type="EMBL" id="CP029550">
    <property type="protein sequence ID" value="AWN40693.1"/>
    <property type="molecule type" value="Genomic_DNA"/>
</dbReference>
<evidence type="ECO:0000313" key="2">
    <source>
        <dbReference type="Proteomes" id="UP000245926"/>
    </source>
</evidence>
<dbReference type="OrthoDB" id="8082225at2"/>
<evidence type="ECO:0000313" key="1">
    <source>
        <dbReference type="EMBL" id="AWN40693.1"/>
    </source>
</evidence>
<gene>
    <name evidence="1" type="ORF">DK389_09340</name>
</gene>
<dbReference type="KEGG" id="mets:DK389_09340"/>
<keyword evidence="2" id="KW-1185">Reference proteome</keyword>
<dbReference type="Proteomes" id="UP000245926">
    <property type="component" value="Chromosome"/>
</dbReference>
<accession>A0A2U8W3K7</accession>
<reference evidence="2" key="1">
    <citation type="submission" date="2018-05" db="EMBL/GenBank/DDBJ databases">
        <title>Complete Genome Sequence of Methylobacterium sp. 17SD2-17.</title>
        <authorList>
            <person name="Srinivasan S."/>
        </authorList>
    </citation>
    <scope>NUCLEOTIDE SEQUENCE [LARGE SCALE GENOMIC DNA]</scope>
    <source>
        <strain evidence="2">17SD2-17</strain>
    </source>
</reference>
<organism evidence="1 2">
    <name type="scientific">Methylobacterium durans</name>
    <dbReference type="NCBI Taxonomy" id="2202825"/>
    <lineage>
        <taxon>Bacteria</taxon>
        <taxon>Pseudomonadati</taxon>
        <taxon>Pseudomonadota</taxon>
        <taxon>Alphaproteobacteria</taxon>
        <taxon>Hyphomicrobiales</taxon>
        <taxon>Methylobacteriaceae</taxon>
        <taxon>Methylobacterium</taxon>
    </lineage>
</organism>
<dbReference type="AlphaFoldDB" id="A0A2U8W3K7"/>
<name>A0A2U8W3K7_9HYPH</name>